<dbReference type="EMBL" id="JGZR01000001">
    <property type="protein sequence ID" value="KFJ05192.1"/>
    <property type="molecule type" value="Genomic_DNA"/>
</dbReference>
<evidence type="ECO:0000256" key="5">
    <source>
        <dbReference type="ARBA" id="ARBA00023136"/>
    </source>
</evidence>
<feature type="transmembrane region" description="Helical" evidence="8">
    <location>
        <begin position="81"/>
        <end position="105"/>
    </location>
</feature>
<sequence>MLAQSLPTRTSSPASSASSASSTLSASGFSALWAVPEVRTALIVGSVVVIATALVGVLTVLRGQSFAGHSLTDLASVGGSAAFLLGVNQLWGFVVASIIAALGMHAIGIERLRGRDISTGIMLATGMGLTSLFLSLSTMRPSGASASVNVLFGSLFAISPGVVPVVIILSALCLLMLVIIWRPALFSTVAPQLAHARGVATGATNAAFMVVLALSVALSSISVGAVLSTALLIGPASCGLLLAKRVKNSMIIACASGLFCVWGGIVISYESYSWMHGHSWSVSFCIVALVTVCYLLSRLASWLRDQRSRRSLGRDRKHDHTAGGRSQKAAVANV</sequence>
<dbReference type="InterPro" id="IPR001626">
    <property type="entry name" value="ABC_TroCD"/>
</dbReference>
<evidence type="ECO:0000256" key="4">
    <source>
        <dbReference type="ARBA" id="ARBA00022989"/>
    </source>
</evidence>
<dbReference type="GO" id="GO:0055085">
    <property type="term" value="P:transmembrane transport"/>
    <property type="evidence" value="ECO:0007669"/>
    <property type="project" value="InterPro"/>
</dbReference>
<organism evidence="9 10">
    <name type="scientific">Bifidobacterium subtile</name>
    <dbReference type="NCBI Taxonomy" id="77635"/>
    <lineage>
        <taxon>Bacteria</taxon>
        <taxon>Bacillati</taxon>
        <taxon>Actinomycetota</taxon>
        <taxon>Actinomycetes</taxon>
        <taxon>Bifidobacteriales</taxon>
        <taxon>Bifidobacteriaceae</taxon>
        <taxon>Bifidobacterium</taxon>
    </lineage>
</organism>
<evidence type="ECO:0000256" key="3">
    <source>
        <dbReference type="ARBA" id="ARBA00022692"/>
    </source>
</evidence>
<reference evidence="9 10" key="1">
    <citation type="submission" date="2014-03" db="EMBL/GenBank/DDBJ databases">
        <title>Genomics of Bifidobacteria.</title>
        <authorList>
            <person name="Ventura M."/>
            <person name="Milani C."/>
            <person name="Lugli G.A."/>
        </authorList>
    </citation>
    <scope>NUCLEOTIDE SEQUENCE [LARGE SCALE GENOMIC DNA]</scope>
    <source>
        <strain evidence="9 10">LMG 11597</strain>
    </source>
</reference>
<feature type="transmembrane region" description="Helical" evidence="8">
    <location>
        <begin position="221"/>
        <end position="243"/>
    </location>
</feature>
<gene>
    <name evidence="9" type="ORF">BISU_1310</name>
</gene>
<accession>A0A087EBP1</accession>
<dbReference type="InterPro" id="IPR037294">
    <property type="entry name" value="ABC_BtuC-like"/>
</dbReference>
<evidence type="ECO:0000313" key="10">
    <source>
        <dbReference type="Proteomes" id="UP000029055"/>
    </source>
</evidence>
<name>A0A087EBP1_9BIFI</name>
<keyword evidence="6" id="KW-0813">Transport</keyword>
<evidence type="ECO:0000313" key="9">
    <source>
        <dbReference type="EMBL" id="KFJ05192.1"/>
    </source>
</evidence>
<dbReference type="OrthoDB" id="2375762at2"/>
<evidence type="ECO:0000256" key="1">
    <source>
        <dbReference type="ARBA" id="ARBA00004141"/>
    </source>
</evidence>
<dbReference type="PANTHER" id="PTHR30477">
    <property type="entry name" value="ABC-TRANSPORTER METAL-BINDING PROTEIN"/>
    <property type="match status" value="1"/>
</dbReference>
<evidence type="ECO:0000256" key="8">
    <source>
        <dbReference type="SAM" id="Phobius"/>
    </source>
</evidence>
<feature type="transmembrane region" description="Helical" evidence="8">
    <location>
        <begin position="193"/>
        <end position="215"/>
    </location>
</feature>
<proteinExistence type="inferred from homology"/>
<dbReference type="Gene3D" id="1.10.3470.10">
    <property type="entry name" value="ABC transporter involved in vitamin B12 uptake, BtuC"/>
    <property type="match status" value="1"/>
</dbReference>
<feature type="transmembrane region" description="Helical" evidence="8">
    <location>
        <begin position="281"/>
        <end position="300"/>
    </location>
</feature>
<dbReference type="SUPFAM" id="SSF81345">
    <property type="entry name" value="ABC transporter involved in vitamin B12 uptake, BtuC"/>
    <property type="match status" value="1"/>
</dbReference>
<keyword evidence="4 8" id="KW-1133">Transmembrane helix</keyword>
<dbReference type="Proteomes" id="UP000029055">
    <property type="component" value="Unassembled WGS sequence"/>
</dbReference>
<dbReference type="GO" id="GO:0010043">
    <property type="term" value="P:response to zinc ion"/>
    <property type="evidence" value="ECO:0007669"/>
    <property type="project" value="TreeGrafter"/>
</dbReference>
<dbReference type="GO" id="GO:0043190">
    <property type="term" value="C:ATP-binding cassette (ABC) transporter complex"/>
    <property type="evidence" value="ECO:0007669"/>
    <property type="project" value="InterPro"/>
</dbReference>
<dbReference type="eggNOG" id="COG1108">
    <property type="taxonomic scope" value="Bacteria"/>
</dbReference>
<comment type="similarity">
    <text evidence="2 6">Belongs to the ABC-3 integral membrane protein family.</text>
</comment>
<evidence type="ECO:0000256" key="7">
    <source>
        <dbReference type="SAM" id="MobiDB-lite"/>
    </source>
</evidence>
<feature type="transmembrane region" description="Helical" evidence="8">
    <location>
        <begin position="117"/>
        <end position="136"/>
    </location>
</feature>
<feature type="transmembrane region" description="Helical" evidence="8">
    <location>
        <begin position="250"/>
        <end position="269"/>
    </location>
</feature>
<dbReference type="PANTHER" id="PTHR30477:SF13">
    <property type="entry name" value="IRON TRANSPORT SYSTEM MEMBRANE PROTEIN HI_0360-RELATED"/>
    <property type="match status" value="1"/>
</dbReference>
<keyword evidence="10" id="KW-1185">Reference proteome</keyword>
<feature type="transmembrane region" description="Helical" evidence="8">
    <location>
        <begin position="42"/>
        <end position="61"/>
    </location>
</feature>
<dbReference type="AlphaFoldDB" id="A0A087EBP1"/>
<feature type="compositionally biased region" description="Basic and acidic residues" evidence="7">
    <location>
        <begin position="313"/>
        <end position="322"/>
    </location>
</feature>
<dbReference type="Pfam" id="PF00950">
    <property type="entry name" value="ABC-3"/>
    <property type="match status" value="1"/>
</dbReference>
<protein>
    <submittedName>
        <fullName evidence="9">ABC transporter</fullName>
    </submittedName>
</protein>
<feature type="transmembrane region" description="Helical" evidence="8">
    <location>
        <begin position="156"/>
        <end position="181"/>
    </location>
</feature>
<keyword evidence="3 6" id="KW-0812">Transmembrane</keyword>
<evidence type="ECO:0000256" key="6">
    <source>
        <dbReference type="RuleBase" id="RU003943"/>
    </source>
</evidence>
<comment type="subcellular location">
    <subcellularLocation>
        <location evidence="6">Cell membrane</location>
        <topology evidence="6">Multi-pass membrane protein</topology>
    </subcellularLocation>
    <subcellularLocation>
        <location evidence="1">Membrane</location>
        <topology evidence="1">Multi-pass membrane protein</topology>
    </subcellularLocation>
</comment>
<comment type="caution">
    <text evidence="9">The sequence shown here is derived from an EMBL/GenBank/DDBJ whole genome shotgun (WGS) entry which is preliminary data.</text>
</comment>
<dbReference type="STRING" id="77635.BISU_1310"/>
<keyword evidence="5 8" id="KW-0472">Membrane</keyword>
<evidence type="ECO:0000256" key="2">
    <source>
        <dbReference type="ARBA" id="ARBA00008034"/>
    </source>
</evidence>
<feature type="region of interest" description="Disordered" evidence="7">
    <location>
        <begin position="1"/>
        <end position="22"/>
    </location>
</feature>
<feature type="region of interest" description="Disordered" evidence="7">
    <location>
        <begin position="313"/>
        <end position="334"/>
    </location>
</feature>